<dbReference type="Pfam" id="PF02518">
    <property type="entry name" value="HATPase_c"/>
    <property type="match status" value="1"/>
</dbReference>
<keyword evidence="7" id="KW-0067">ATP-binding</keyword>
<feature type="compositionally biased region" description="Basic and acidic residues" evidence="9">
    <location>
        <begin position="29"/>
        <end position="39"/>
    </location>
</feature>
<dbReference type="InterPro" id="IPR036890">
    <property type="entry name" value="HATPase_C_sf"/>
</dbReference>
<sequence>MRQQRHGRHRDGARHHPSPARGVQFHQGLHVEQRQDHQQNRQRQLPQHRRHQHSLPTNPQRLRRPRRGHWTQYGYASSAPDPYGSWVIVTGDCPGSWPVRGQLGGGVRLNWRGLITWDWPLAGLLVLALALDGAAASELTRYDDRWGLPGSFALCGLALLASRWPTVAGVGAAGILLVWSVVLRLADATVLSAAGGLLTAEVVAVLAVIVAVVRRSPGSTATGVVGLLLLSCLVVPVLRPEHPDFPQDLGWAAVLPVLAVLVGWYLRARDAEHARETRAVVLAAQLQERVALARELHDVVAHHIGGMVVQAQAAQAVAGPDPDAPGRVLPVIERAGADALSAMQRMVVMLQDTGEGGGEAVPLTTDLVADLHAVTATPEGGVPVRLTVELTEPVPAEVATTVLRLVQESVTNARRYATDAQEITATVRAADGIVRVQVRDDGRHTGQPRRSGGSGYGLVGMRERVQLFGGRFEAGRLPGAGWQVRADVPLRARETKGSATR</sequence>
<proteinExistence type="predicted"/>
<dbReference type="PANTHER" id="PTHR24421">
    <property type="entry name" value="NITRATE/NITRITE SENSOR PROTEIN NARX-RELATED"/>
    <property type="match status" value="1"/>
</dbReference>
<dbReference type="Pfam" id="PF07730">
    <property type="entry name" value="HisKA_3"/>
    <property type="match status" value="1"/>
</dbReference>
<keyword evidence="10" id="KW-0812">Transmembrane</keyword>
<feature type="transmembrane region" description="Helical" evidence="10">
    <location>
        <begin position="167"/>
        <end position="186"/>
    </location>
</feature>
<gene>
    <name evidence="12" type="ORF">C1I93_18495</name>
</gene>
<evidence type="ECO:0000256" key="7">
    <source>
        <dbReference type="ARBA" id="ARBA00022840"/>
    </source>
</evidence>
<dbReference type="PANTHER" id="PTHR24421:SF10">
    <property type="entry name" value="NITRATE_NITRITE SENSOR PROTEIN NARQ"/>
    <property type="match status" value="1"/>
</dbReference>
<dbReference type="CDD" id="cd16917">
    <property type="entry name" value="HATPase_UhpB-NarQ-NarX-like"/>
    <property type="match status" value="1"/>
</dbReference>
<keyword evidence="3" id="KW-0597">Phosphoprotein</keyword>
<name>A0A2W2C0S5_9ACTN</name>
<dbReference type="GO" id="GO:0005524">
    <property type="term" value="F:ATP binding"/>
    <property type="evidence" value="ECO:0007669"/>
    <property type="project" value="UniProtKB-KW"/>
</dbReference>
<feature type="domain" description="Histidine kinase/HSP90-like ATPase" evidence="11">
    <location>
        <begin position="397"/>
        <end position="492"/>
    </location>
</feature>
<keyword evidence="10" id="KW-0472">Membrane</keyword>
<dbReference type="AlphaFoldDB" id="A0A2W2C0S5"/>
<protein>
    <recommendedName>
        <fullName evidence="2">histidine kinase</fullName>
        <ecNumber evidence="2">2.7.13.3</ecNumber>
    </recommendedName>
</protein>
<dbReference type="InterPro" id="IPR050482">
    <property type="entry name" value="Sensor_HK_TwoCompSys"/>
</dbReference>
<keyword evidence="5" id="KW-0547">Nucleotide-binding</keyword>
<evidence type="ECO:0000256" key="9">
    <source>
        <dbReference type="SAM" id="MobiDB-lite"/>
    </source>
</evidence>
<reference evidence="12 13" key="1">
    <citation type="submission" date="2018-01" db="EMBL/GenBank/DDBJ databases">
        <title>Draft genome sequence of Jishengella endophytica.</title>
        <authorList>
            <person name="Sahin N."/>
            <person name="Ay H."/>
            <person name="Saygin H."/>
        </authorList>
    </citation>
    <scope>NUCLEOTIDE SEQUENCE [LARGE SCALE GENOMIC DNA]</scope>
    <source>
        <strain evidence="12 13">DSM 45430</strain>
    </source>
</reference>
<evidence type="ECO:0000259" key="11">
    <source>
        <dbReference type="SMART" id="SM00387"/>
    </source>
</evidence>
<dbReference type="InterPro" id="IPR003594">
    <property type="entry name" value="HATPase_dom"/>
</dbReference>
<evidence type="ECO:0000256" key="3">
    <source>
        <dbReference type="ARBA" id="ARBA00022553"/>
    </source>
</evidence>
<evidence type="ECO:0000256" key="6">
    <source>
        <dbReference type="ARBA" id="ARBA00022777"/>
    </source>
</evidence>
<dbReference type="GO" id="GO:0000155">
    <property type="term" value="F:phosphorelay sensor kinase activity"/>
    <property type="evidence" value="ECO:0007669"/>
    <property type="project" value="InterPro"/>
</dbReference>
<dbReference type="InterPro" id="IPR011712">
    <property type="entry name" value="Sig_transdc_His_kin_sub3_dim/P"/>
</dbReference>
<dbReference type="SMART" id="SM00387">
    <property type="entry name" value="HATPase_c"/>
    <property type="match status" value="1"/>
</dbReference>
<keyword evidence="6 12" id="KW-0418">Kinase</keyword>
<evidence type="ECO:0000256" key="5">
    <source>
        <dbReference type="ARBA" id="ARBA00022741"/>
    </source>
</evidence>
<feature type="transmembrane region" description="Helical" evidence="10">
    <location>
        <begin position="250"/>
        <end position="268"/>
    </location>
</feature>
<dbReference type="EMBL" id="POTX01000129">
    <property type="protein sequence ID" value="PZF93071.1"/>
    <property type="molecule type" value="Genomic_DNA"/>
</dbReference>
<accession>A0A2W2C0S5</accession>
<comment type="catalytic activity">
    <reaction evidence="1">
        <text>ATP + protein L-histidine = ADP + protein N-phospho-L-histidine.</text>
        <dbReference type="EC" id="2.7.13.3"/>
    </reaction>
</comment>
<evidence type="ECO:0000256" key="2">
    <source>
        <dbReference type="ARBA" id="ARBA00012438"/>
    </source>
</evidence>
<feature type="compositionally biased region" description="Basic residues" evidence="9">
    <location>
        <begin position="1"/>
        <end position="18"/>
    </location>
</feature>
<dbReference type="GO" id="GO:0046983">
    <property type="term" value="F:protein dimerization activity"/>
    <property type="evidence" value="ECO:0007669"/>
    <property type="project" value="InterPro"/>
</dbReference>
<dbReference type="GO" id="GO:0016020">
    <property type="term" value="C:membrane"/>
    <property type="evidence" value="ECO:0007669"/>
    <property type="project" value="InterPro"/>
</dbReference>
<dbReference type="Gene3D" id="3.30.565.10">
    <property type="entry name" value="Histidine kinase-like ATPase, C-terminal domain"/>
    <property type="match status" value="1"/>
</dbReference>
<keyword evidence="13" id="KW-1185">Reference proteome</keyword>
<comment type="caution">
    <text evidence="12">The sequence shown here is derived from an EMBL/GenBank/DDBJ whole genome shotgun (WGS) entry which is preliminary data.</text>
</comment>
<evidence type="ECO:0000313" key="13">
    <source>
        <dbReference type="Proteomes" id="UP000248627"/>
    </source>
</evidence>
<evidence type="ECO:0000256" key="1">
    <source>
        <dbReference type="ARBA" id="ARBA00000085"/>
    </source>
</evidence>
<evidence type="ECO:0000256" key="4">
    <source>
        <dbReference type="ARBA" id="ARBA00022679"/>
    </source>
</evidence>
<organism evidence="12 13">
    <name type="scientific">Micromonospora endophytica</name>
    <dbReference type="NCBI Taxonomy" id="515350"/>
    <lineage>
        <taxon>Bacteria</taxon>
        <taxon>Bacillati</taxon>
        <taxon>Actinomycetota</taxon>
        <taxon>Actinomycetes</taxon>
        <taxon>Micromonosporales</taxon>
        <taxon>Micromonosporaceae</taxon>
        <taxon>Micromonospora</taxon>
    </lineage>
</organism>
<evidence type="ECO:0000256" key="10">
    <source>
        <dbReference type="SAM" id="Phobius"/>
    </source>
</evidence>
<keyword evidence="10" id="KW-1133">Transmembrane helix</keyword>
<dbReference type="Proteomes" id="UP000248627">
    <property type="component" value="Unassembled WGS sequence"/>
</dbReference>
<keyword evidence="4" id="KW-0808">Transferase</keyword>
<dbReference type="SUPFAM" id="SSF55874">
    <property type="entry name" value="ATPase domain of HSP90 chaperone/DNA topoisomerase II/histidine kinase"/>
    <property type="match status" value="1"/>
</dbReference>
<feature type="region of interest" description="Disordered" evidence="9">
    <location>
        <begin position="1"/>
        <end position="67"/>
    </location>
</feature>
<feature type="transmembrane region" description="Helical" evidence="10">
    <location>
        <begin position="192"/>
        <end position="213"/>
    </location>
</feature>
<feature type="transmembrane region" description="Helical" evidence="10">
    <location>
        <begin position="220"/>
        <end position="238"/>
    </location>
</feature>
<evidence type="ECO:0000256" key="8">
    <source>
        <dbReference type="ARBA" id="ARBA00023012"/>
    </source>
</evidence>
<dbReference type="Gene3D" id="1.20.5.1930">
    <property type="match status" value="1"/>
</dbReference>
<keyword evidence="8" id="KW-0902">Two-component regulatory system</keyword>
<evidence type="ECO:0000313" key="12">
    <source>
        <dbReference type="EMBL" id="PZF93071.1"/>
    </source>
</evidence>
<dbReference type="EC" id="2.7.13.3" evidence="2"/>